<reference evidence="14" key="1">
    <citation type="journal article" date="2021" name="Mol. Ecol. Resour.">
        <title>Apolygus lucorum genome provides insights into omnivorousness and mesophyll feeding.</title>
        <authorList>
            <person name="Liu Y."/>
            <person name="Liu H."/>
            <person name="Wang H."/>
            <person name="Huang T."/>
            <person name="Liu B."/>
            <person name="Yang B."/>
            <person name="Yin L."/>
            <person name="Li B."/>
            <person name="Zhang Y."/>
            <person name="Zhang S."/>
            <person name="Jiang F."/>
            <person name="Zhang X."/>
            <person name="Ren Y."/>
            <person name="Wang B."/>
            <person name="Wang S."/>
            <person name="Lu Y."/>
            <person name="Wu K."/>
            <person name="Fan W."/>
            <person name="Wang G."/>
        </authorList>
    </citation>
    <scope>NUCLEOTIDE SEQUENCE</scope>
    <source>
        <strain evidence="14">12Hb</strain>
    </source>
</reference>
<evidence type="ECO:0000256" key="11">
    <source>
        <dbReference type="SAM" id="Phobius"/>
    </source>
</evidence>
<comment type="subcellular location">
    <subcellularLocation>
        <location evidence="1">Membrane</location>
        <topology evidence="1">Multi-pass membrane protein</topology>
    </subcellularLocation>
</comment>
<protein>
    <recommendedName>
        <fullName evidence="16">RING-CH-type domain-containing protein</fullName>
    </recommendedName>
</protein>
<comment type="caution">
    <text evidence="14">The sequence shown here is derived from an EMBL/GenBank/DDBJ whole genome shotgun (WGS) entry which is preliminary data.</text>
</comment>
<proteinExistence type="predicted"/>
<keyword evidence="5 10" id="KW-0863">Zinc-finger</keyword>
<dbReference type="AlphaFoldDB" id="A0A8S9Y256"/>
<evidence type="ECO:0000256" key="3">
    <source>
        <dbReference type="ARBA" id="ARBA00022692"/>
    </source>
</evidence>
<dbReference type="SUPFAM" id="SSF57850">
    <property type="entry name" value="RING/U-box"/>
    <property type="match status" value="1"/>
</dbReference>
<dbReference type="Pfam" id="PF12906">
    <property type="entry name" value="RINGv"/>
    <property type="match status" value="1"/>
</dbReference>
<dbReference type="PROSITE" id="PS50089">
    <property type="entry name" value="ZF_RING_2"/>
    <property type="match status" value="1"/>
</dbReference>
<evidence type="ECO:0000256" key="9">
    <source>
        <dbReference type="ARBA" id="ARBA00023136"/>
    </source>
</evidence>
<keyword evidence="8 11" id="KW-1133">Transmembrane helix</keyword>
<dbReference type="GO" id="GO:0008270">
    <property type="term" value="F:zinc ion binding"/>
    <property type="evidence" value="ECO:0007669"/>
    <property type="project" value="UniProtKB-KW"/>
</dbReference>
<evidence type="ECO:0000256" key="4">
    <source>
        <dbReference type="ARBA" id="ARBA00022723"/>
    </source>
</evidence>
<dbReference type="PANTHER" id="PTHR46065">
    <property type="entry name" value="E3 UBIQUITIN-PROTEIN LIGASE MARCH 2/3 FAMILY MEMBER"/>
    <property type="match status" value="1"/>
</dbReference>
<dbReference type="OrthoDB" id="273089at2759"/>
<feature type="domain" description="RING-type" evidence="12">
    <location>
        <begin position="141"/>
        <end position="187"/>
    </location>
</feature>
<dbReference type="Gene3D" id="3.30.40.10">
    <property type="entry name" value="Zinc/RING finger domain, C3HC4 (zinc finger)"/>
    <property type="match status" value="1"/>
</dbReference>
<keyword evidence="3 11" id="KW-0812">Transmembrane</keyword>
<evidence type="ECO:0000256" key="5">
    <source>
        <dbReference type="ARBA" id="ARBA00022771"/>
    </source>
</evidence>
<dbReference type="PROSITE" id="PS51292">
    <property type="entry name" value="ZF_RING_CH"/>
    <property type="match status" value="1"/>
</dbReference>
<name>A0A8S9Y256_APOLU</name>
<keyword evidence="7" id="KW-0862">Zinc</keyword>
<feature type="transmembrane region" description="Helical" evidence="11">
    <location>
        <begin position="213"/>
        <end position="233"/>
    </location>
</feature>
<evidence type="ECO:0008006" key="16">
    <source>
        <dbReference type="Google" id="ProtNLM"/>
    </source>
</evidence>
<organism evidence="14 15">
    <name type="scientific">Apolygus lucorum</name>
    <name type="common">Small green plant bug</name>
    <name type="synonym">Lygocoris lucorum</name>
    <dbReference type="NCBI Taxonomy" id="248454"/>
    <lineage>
        <taxon>Eukaryota</taxon>
        <taxon>Metazoa</taxon>
        <taxon>Ecdysozoa</taxon>
        <taxon>Arthropoda</taxon>
        <taxon>Hexapoda</taxon>
        <taxon>Insecta</taxon>
        <taxon>Pterygota</taxon>
        <taxon>Neoptera</taxon>
        <taxon>Paraneoptera</taxon>
        <taxon>Hemiptera</taxon>
        <taxon>Heteroptera</taxon>
        <taxon>Panheteroptera</taxon>
        <taxon>Cimicomorpha</taxon>
        <taxon>Miridae</taxon>
        <taxon>Mirini</taxon>
        <taxon>Apolygus</taxon>
    </lineage>
</organism>
<evidence type="ECO:0000313" key="15">
    <source>
        <dbReference type="Proteomes" id="UP000466442"/>
    </source>
</evidence>
<dbReference type="InterPro" id="IPR011016">
    <property type="entry name" value="Znf_RING-CH"/>
</dbReference>
<keyword evidence="4" id="KW-0479">Metal-binding</keyword>
<dbReference type="GO" id="GO:0016567">
    <property type="term" value="P:protein ubiquitination"/>
    <property type="evidence" value="ECO:0007669"/>
    <property type="project" value="TreeGrafter"/>
</dbReference>
<accession>A0A8S9Y256</accession>
<evidence type="ECO:0000256" key="6">
    <source>
        <dbReference type="ARBA" id="ARBA00022786"/>
    </source>
</evidence>
<evidence type="ECO:0000256" key="8">
    <source>
        <dbReference type="ARBA" id="ARBA00022989"/>
    </source>
</evidence>
<dbReference type="EMBL" id="WIXP02000002">
    <property type="protein sequence ID" value="KAF6215362.1"/>
    <property type="molecule type" value="Genomic_DNA"/>
</dbReference>
<dbReference type="InterPro" id="IPR001841">
    <property type="entry name" value="Znf_RING"/>
</dbReference>
<evidence type="ECO:0000256" key="1">
    <source>
        <dbReference type="ARBA" id="ARBA00004141"/>
    </source>
</evidence>
<dbReference type="GO" id="GO:0016020">
    <property type="term" value="C:membrane"/>
    <property type="evidence" value="ECO:0007669"/>
    <property type="project" value="UniProtKB-SubCell"/>
</dbReference>
<dbReference type="Proteomes" id="UP000466442">
    <property type="component" value="Unassembled WGS sequence"/>
</dbReference>
<keyword evidence="15" id="KW-1185">Reference proteome</keyword>
<feature type="transmembrane region" description="Helical" evidence="11">
    <location>
        <begin position="245"/>
        <end position="267"/>
    </location>
</feature>
<evidence type="ECO:0000256" key="10">
    <source>
        <dbReference type="PROSITE-ProRule" id="PRU00175"/>
    </source>
</evidence>
<keyword evidence="2" id="KW-0808">Transferase</keyword>
<keyword evidence="6" id="KW-0833">Ubl conjugation pathway</keyword>
<dbReference type="SMART" id="SM00744">
    <property type="entry name" value="RINGv"/>
    <property type="match status" value="1"/>
</dbReference>
<dbReference type="GO" id="GO:0004842">
    <property type="term" value="F:ubiquitin-protein transferase activity"/>
    <property type="evidence" value="ECO:0007669"/>
    <property type="project" value="TreeGrafter"/>
</dbReference>
<evidence type="ECO:0000259" key="12">
    <source>
        <dbReference type="PROSITE" id="PS50089"/>
    </source>
</evidence>
<keyword evidence="9 11" id="KW-0472">Membrane</keyword>
<evidence type="ECO:0000313" key="14">
    <source>
        <dbReference type="EMBL" id="KAF6215362.1"/>
    </source>
</evidence>
<dbReference type="InterPro" id="IPR013083">
    <property type="entry name" value="Znf_RING/FYVE/PHD"/>
</dbReference>
<sequence>MVDLFNLSFRRLNGHGSDKMSSTDKRSNATIYIPLDRGDNENIGDVVAVVSKEDSSKGSYSSDSAVNIITLFDSKFSTDGSEGCISGTKKEGQEVTSCCVCQAAWTHFKSELCRRGKNNQSSSVTGEMERSAVRTNSDDVCRICLEERGVEGFISPCDCSGTMGNVHRSCLERWLTLLNSSECEICRHKFIVQRYMRPARQFRLAQLPLDTCGDLICITVLSPLCILIIYFTVEASVINIKSGKTSGAVALIIVATTIILVYIIWVYCTLRNALSFWWGSNRIVRLSTNQVAPARRMLTG</sequence>
<dbReference type="PANTHER" id="PTHR46065:SF3">
    <property type="entry name" value="FI20425P1"/>
    <property type="match status" value="1"/>
</dbReference>
<evidence type="ECO:0000259" key="13">
    <source>
        <dbReference type="PROSITE" id="PS51292"/>
    </source>
</evidence>
<evidence type="ECO:0000256" key="2">
    <source>
        <dbReference type="ARBA" id="ARBA00022679"/>
    </source>
</evidence>
<gene>
    <name evidence="14" type="ORF">GE061_010114</name>
</gene>
<feature type="domain" description="RING-CH-type" evidence="13">
    <location>
        <begin position="133"/>
        <end position="193"/>
    </location>
</feature>
<evidence type="ECO:0000256" key="7">
    <source>
        <dbReference type="ARBA" id="ARBA00022833"/>
    </source>
</evidence>